<dbReference type="AlphaFoldDB" id="O44901"/>
<dbReference type="STRING" id="6239.ZK484.7.1"/>
<dbReference type="PaxDb" id="6239-ZK484.7"/>
<evidence type="ECO:0000313" key="6">
    <source>
        <dbReference type="WormBase" id="ZK484.7"/>
    </source>
</evidence>
<dbReference type="Bgee" id="WBGene00022753">
    <property type="expression patterns" value="Expressed in material anatomical entity and 2 other cell types or tissues"/>
</dbReference>
<dbReference type="InterPro" id="IPR000242">
    <property type="entry name" value="PTP_cat"/>
</dbReference>
<dbReference type="GeneID" id="191327"/>
<dbReference type="PRINTS" id="PR00700">
    <property type="entry name" value="PRTYPHPHTASE"/>
</dbReference>
<dbReference type="OrthoDB" id="8815311at2759"/>
<feature type="region of interest" description="Disordered" evidence="1">
    <location>
        <begin position="1"/>
        <end position="35"/>
    </location>
</feature>
<dbReference type="InParanoid" id="O44901"/>
<dbReference type="CTD" id="191327"/>
<dbReference type="PIR" id="T32869">
    <property type="entry name" value="T32869"/>
</dbReference>
<dbReference type="PROSITE" id="PS00383">
    <property type="entry name" value="TYR_PHOSPHATASE_1"/>
    <property type="match status" value="1"/>
</dbReference>
<dbReference type="InterPro" id="IPR000387">
    <property type="entry name" value="Tyr_Pase_dom"/>
</dbReference>
<accession>O44901</accession>
<dbReference type="WormBase" id="ZK484.7">
    <property type="protein sequence ID" value="CE15349"/>
    <property type="gene ID" value="WBGene00022753"/>
</dbReference>
<dbReference type="PANTHER" id="PTHR46163:SF27">
    <property type="entry name" value="PROTEIN-TYROSINE PHOSPHATASE"/>
    <property type="match status" value="1"/>
</dbReference>
<feature type="compositionally biased region" description="Basic residues" evidence="1">
    <location>
        <begin position="1"/>
        <end position="15"/>
    </location>
</feature>
<feature type="compositionally biased region" description="Basic and acidic residues" evidence="1">
    <location>
        <begin position="16"/>
        <end position="33"/>
    </location>
</feature>
<organism evidence="4 5">
    <name type="scientific">Caenorhabditis elegans</name>
    <dbReference type="NCBI Taxonomy" id="6239"/>
    <lineage>
        <taxon>Eukaryota</taxon>
        <taxon>Metazoa</taxon>
        <taxon>Ecdysozoa</taxon>
        <taxon>Nematoda</taxon>
        <taxon>Chromadorea</taxon>
        <taxon>Rhabditida</taxon>
        <taxon>Rhabditina</taxon>
        <taxon>Rhabditomorpha</taxon>
        <taxon>Rhabditoidea</taxon>
        <taxon>Rhabditidae</taxon>
        <taxon>Peloderinae</taxon>
        <taxon>Caenorhabditis</taxon>
    </lineage>
</organism>
<dbReference type="Gene3D" id="3.90.190.10">
    <property type="entry name" value="Protein tyrosine phosphatase superfamily"/>
    <property type="match status" value="1"/>
</dbReference>
<dbReference type="InterPro" id="IPR052782">
    <property type="entry name" value="Oocyte-zygote_transition_reg"/>
</dbReference>
<feature type="domain" description="Tyrosine-protein phosphatase" evidence="2">
    <location>
        <begin position="55"/>
        <end position="317"/>
    </location>
</feature>
<keyword evidence="5" id="KW-1185">Reference proteome</keyword>
<dbReference type="PANTHER" id="PTHR46163">
    <property type="entry name" value="TYROSINE-PROTEIN PHOSPHATASE-RELATED"/>
    <property type="match status" value="1"/>
</dbReference>
<evidence type="ECO:0000259" key="3">
    <source>
        <dbReference type="PROSITE" id="PS50056"/>
    </source>
</evidence>
<dbReference type="SMR" id="O44901"/>
<dbReference type="InterPro" id="IPR016130">
    <property type="entry name" value="Tyr_Pase_AS"/>
</dbReference>
<dbReference type="SUPFAM" id="SSF52799">
    <property type="entry name" value="(Phosphotyrosine protein) phosphatases II"/>
    <property type="match status" value="1"/>
</dbReference>
<feature type="domain" description="Tyrosine specific protein phosphatases" evidence="3">
    <location>
        <begin position="237"/>
        <end position="308"/>
    </location>
</feature>
<dbReference type="FunCoup" id="O44901">
    <property type="interactions" value="2540"/>
</dbReference>
<dbReference type="PROSITE" id="PS50056">
    <property type="entry name" value="TYR_PHOSPHATASE_2"/>
    <property type="match status" value="1"/>
</dbReference>
<dbReference type="CDD" id="cd00047">
    <property type="entry name" value="PTPc"/>
    <property type="match status" value="1"/>
</dbReference>
<reference evidence="4 5" key="1">
    <citation type="journal article" date="1998" name="Science">
        <title>Genome sequence of the nematode C. elegans: a platform for investigating biology.</title>
        <authorList>
            <consortium name="The C. elegans sequencing consortium"/>
            <person name="Sulson J.E."/>
            <person name="Waterston R."/>
        </authorList>
    </citation>
    <scope>NUCLEOTIDE SEQUENCE [LARGE SCALE GENOMIC DNA]</scope>
    <source>
        <strain evidence="4 5">Bristol N2</strain>
    </source>
</reference>
<dbReference type="OMA" id="RTEFAGM"/>
<evidence type="ECO:0000313" key="4">
    <source>
        <dbReference type="EMBL" id="CCD65804.1"/>
    </source>
</evidence>
<dbReference type="Proteomes" id="UP000001940">
    <property type="component" value="Chromosome I"/>
</dbReference>
<dbReference type="PROSITE" id="PS50055">
    <property type="entry name" value="TYR_PHOSPHATASE_PTP"/>
    <property type="match status" value="1"/>
</dbReference>
<dbReference type="GO" id="GO:0004725">
    <property type="term" value="F:protein tyrosine phosphatase activity"/>
    <property type="evidence" value="ECO:0007669"/>
    <property type="project" value="InterPro"/>
</dbReference>
<protein>
    <submittedName>
        <fullName evidence="4">Protein-tyrosine phosphatase</fullName>
    </submittedName>
</protein>
<evidence type="ECO:0000256" key="1">
    <source>
        <dbReference type="SAM" id="MobiDB-lite"/>
    </source>
</evidence>
<dbReference type="InterPro" id="IPR029021">
    <property type="entry name" value="Prot-tyrosine_phosphatase-like"/>
</dbReference>
<dbReference type="InterPro" id="IPR003595">
    <property type="entry name" value="Tyr_Pase_cat"/>
</dbReference>
<evidence type="ECO:0000259" key="2">
    <source>
        <dbReference type="PROSITE" id="PS50055"/>
    </source>
</evidence>
<dbReference type="Pfam" id="PF00102">
    <property type="entry name" value="Y_phosphatase"/>
    <property type="match status" value="1"/>
</dbReference>
<sequence length="344" mass="39516">MSSVIQKRRTKKSTQKSKEVSQRTVDEGTTAEKKTHRKQIVKFVKNALEKGPAGLRAEFAAMKRFNDFEKMKAFKEAQEHGKNRYKDVGCLDHNRVKLHPPWPHDYIHANFVSTPSNPRRFICTQAPLDKSCADFWYMCLQEKVDSIFMLCNIMEKGAKKCCDYFACKDKPVLEFEEKGHKIIVKFESTGKMKFEKNTDAKITETVFTVEGPGGLAQKVTQYHWIDWPDRGVPTADMAIVELLAKTRPSKGPTVVHCSAGIGRTGSVVMIEYILDQLLGGQQIEETDKILQKIREQRNNSIQTDQQYLFVHQVILNYCLDKKMFDVDVKLAHLAFTEKYMKSVH</sequence>
<proteinExistence type="predicted"/>
<evidence type="ECO:0000313" key="5">
    <source>
        <dbReference type="Proteomes" id="UP000001940"/>
    </source>
</evidence>
<dbReference type="AGR" id="WB:WBGene00022753"/>
<dbReference type="UCSC" id="ZK484.7">
    <property type="organism name" value="c. elegans"/>
</dbReference>
<dbReference type="eggNOG" id="KOG0789">
    <property type="taxonomic scope" value="Eukaryota"/>
</dbReference>
<name>O44901_CAEEL</name>
<dbReference type="SMART" id="SM00404">
    <property type="entry name" value="PTPc_motif"/>
    <property type="match status" value="1"/>
</dbReference>
<gene>
    <name evidence="4" type="ORF">CELE_ZK484.7</name>
    <name evidence="4 6" type="ORF">ZK484.7</name>
</gene>
<dbReference type="KEGG" id="cel:CELE_ZK484.7"/>
<dbReference type="EMBL" id="BX284601">
    <property type="protein sequence ID" value="CCD65804.1"/>
    <property type="molecule type" value="Genomic_DNA"/>
</dbReference>
<dbReference type="PhylomeDB" id="O44901"/>
<dbReference type="SMART" id="SM00194">
    <property type="entry name" value="PTPc"/>
    <property type="match status" value="1"/>
</dbReference>
<dbReference type="RefSeq" id="NP_491758.1">
    <property type="nucleotide sequence ID" value="NM_059357.1"/>
</dbReference>
<dbReference type="HOGENOM" id="CLU_001645_9_4_1"/>